<reference evidence="2" key="2">
    <citation type="submission" date="2020-03" db="EMBL/GenBank/DDBJ databases">
        <title>Walnut 2.0.</title>
        <authorList>
            <person name="Marrano A."/>
            <person name="Britton M."/>
            <person name="Zimin A.V."/>
            <person name="Zaini P.A."/>
            <person name="Workman R."/>
            <person name="Puiu D."/>
            <person name="Bianco L."/>
            <person name="Allen B.J."/>
            <person name="Troggio M."/>
            <person name="Leslie C.A."/>
            <person name="Timp W."/>
            <person name="Dendekar A."/>
            <person name="Salzberg S.L."/>
            <person name="Neale D.B."/>
        </authorList>
    </citation>
    <scope>NUCLEOTIDE SEQUENCE</scope>
    <source>
        <tissue evidence="2">Leaves</tissue>
    </source>
</reference>
<comment type="caution">
    <text evidence="2">The sequence shown here is derived from an EMBL/GenBank/DDBJ whole genome shotgun (WGS) entry which is preliminary data.</text>
</comment>
<organism evidence="2 3">
    <name type="scientific">Juglans regia</name>
    <name type="common">English walnut</name>
    <dbReference type="NCBI Taxonomy" id="51240"/>
    <lineage>
        <taxon>Eukaryota</taxon>
        <taxon>Viridiplantae</taxon>
        <taxon>Streptophyta</taxon>
        <taxon>Embryophyta</taxon>
        <taxon>Tracheophyta</taxon>
        <taxon>Spermatophyta</taxon>
        <taxon>Magnoliopsida</taxon>
        <taxon>eudicotyledons</taxon>
        <taxon>Gunneridae</taxon>
        <taxon>Pentapetalae</taxon>
        <taxon>rosids</taxon>
        <taxon>fabids</taxon>
        <taxon>Fagales</taxon>
        <taxon>Juglandaceae</taxon>
        <taxon>Juglans</taxon>
    </lineage>
</organism>
<name>A0A833WY51_JUGRE</name>
<sequence length="105" mass="11284">MLLSGWTQSSSVEKDDNKSIDNGGSTSNASQTVPVDSEKNDEMGSVSSGKKRKLSEVPDAAAQDFSSVADSDGSRNHKKLELVDDDDDLLMLDADPGINKKKRLQ</sequence>
<reference evidence="2" key="1">
    <citation type="submission" date="2015-10" db="EMBL/GenBank/DDBJ databases">
        <authorList>
            <person name="Martinez-Garcia P.J."/>
            <person name="Crepeau M.W."/>
            <person name="Puiu D."/>
            <person name="Gonzalez-Ibeas D."/>
            <person name="Whalen J."/>
            <person name="Stevens K."/>
            <person name="Paul R."/>
            <person name="Butterfield T."/>
            <person name="Britton M."/>
            <person name="Reagan R."/>
            <person name="Chakraborty S."/>
            <person name="Walawage S.L."/>
            <person name="Vasquez-Gross H.A."/>
            <person name="Cardeno C."/>
            <person name="Famula R."/>
            <person name="Pratt K."/>
            <person name="Kuruganti S."/>
            <person name="Aradhya M.K."/>
            <person name="Leslie C.A."/>
            <person name="Dandekar A.M."/>
            <person name="Salzberg S.L."/>
            <person name="Wegrzyn J.L."/>
            <person name="Langley C.H."/>
            <person name="Neale D.B."/>
        </authorList>
    </citation>
    <scope>NUCLEOTIDE SEQUENCE</scope>
    <source>
        <tissue evidence="2">Leaves</tissue>
    </source>
</reference>
<feature type="compositionally biased region" description="Polar residues" evidence="1">
    <location>
        <begin position="20"/>
        <end position="34"/>
    </location>
</feature>
<proteinExistence type="predicted"/>
<dbReference type="AlphaFoldDB" id="A0A833WY51"/>
<dbReference type="EMBL" id="LIHL02000013">
    <property type="protein sequence ID" value="KAF5448871.1"/>
    <property type="molecule type" value="Genomic_DNA"/>
</dbReference>
<accession>A0A833WY51</accession>
<feature type="compositionally biased region" description="Polar residues" evidence="1">
    <location>
        <begin position="1"/>
        <end position="11"/>
    </location>
</feature>
<gene>
    <name evidence="2" type="ORF">F2P56_029365</name>
</gene>
<dbReference type="Proteomes" id="UP000619265">
    <property type="component" value="Unassembled WGS sequence"/>
</dbReference>
<protein>
    <submittedName>
        <fullName evidence="2">Uncharacterized protein</fullName>
    </submittedName>
</protein>
<evidence type="ECO:0000313" key="3">
    <source>
        <dbReference type="Proteomes" id="UP000619265"/>
    </source>
</evidence>
<dbReference type="Gramene" id="Jr13_07900_p2">
    <property type="protein sequence ID" value="cds.Jr13_07900_p2"/>
    <property type="gene ID" value="Jr13_07900"/>
</dbReference>
<evidence type="ECO:0000313" key="2">
    <source>
        <dbReference type="EMBL" id="KAF5448871.1"/>
    </source>
</evidence>
<feature type="compositionally biased region" description="Basic and acidic residues" evidence="1">
    <location>
        <begin position="72"/>
        <end position="82"/>
    </location>
</feature>
<evidence type="ECO:0000256" key="1">
    <source>
        <dbReference type="SAM" id="MobiDB-lite"/>
    </source>
</evidence>
<feature type="region of interest" description="Disordered" evidence="1">
    <location>
        <begin position="1"/>
        <end position="105"/>
    </location>
</feature>